<evidence type="ECO:0000256" key="3">
    <source>
        <dbReference type="ARBA" id="ARBA00022692"/>
    </source>
</evidence>
<organism evidence="7 8">
    <name type="scientific">Apteryx mantelli</name>
    <name type="common">North Island brown kiwi</name>
    <dbReference type="NCBI Taxonomy" id="2696672"/>
    <lineage>
        <taxon>Eukaryota</taxon>
        <taxon>Metazoa</taxon>
        <taxon>Chordata</taxon>
        <taxon>Craniata</taxon>
        <taxon>Vertebrata</taxon>
        <taxon>Euteleostomi</taxon>
        <taxon>Archelosauria</taxon>
        <taxon>Archosauria</taxon>
        <taxon>Dinosauria</taxon>
        <taxon>Saurischia</taxon>
        <taxon>Theropoda</taxon>
        <taxon>Coelurosauria</taxon>
        <taxon>Aves</taxon>
        <taxon>Palaeognathae</taxon>
        <taxon>Apterygiformes</taxon>
        <taxon>Apterygidae</taxon>
        <taxon>Apteryx</taxon>
    </lineage>
</organism>
<dbReference type="Proteomes" id="UP001652627">
    <property type="component" value="Chromosome 16"/>
</dbReference>
<dbReference type="GeneID" id="136993486"/>
<comment type="subcellular location">
    <subcellularLocation>
        <location evidence="1">Membrane</location>
        <topology evidence="1">Multi-pass membrane protein</topology>
    </subcellularLocation>
</comment>
<dbReference type="InterPro" id="IPR007248">
    <property type="entry name" value="Mpv17_PMP22"/>
</dbReference>
<reference evidence="8" key="1">
    <citation type="submission" date="2025-08" db="UniProtKB">
        <authorList>
            <consortium name="RefSeq"/>
        </authorList>
    </citation>
    <scope>IDENTIFICATION</scope>
    <source>
        <tissue evidence="8">Blood</tissue>
    </source>
</reference>
<keyword evidence="4 6" id="KW-1133">Transmembrane helix</keyword>
<accession>A0ABM4FBK5</accession>
<keyword evidence="3 6" id="KW-0812">Transmembrane</keyword>
<protein>
    <submittedName>
        <fullName evidence="8">Mpv17-like protein isoform X1</fullName>
    </submittedName>
</protein>
<name>A0ABM4FBK5_9AVES</name>
<dbReference type="RefSeq" id="XP_067162326.1">
    <property type="nucleotide sequence ID" value="XM_067306225.1"/>
</dbReference>
<evidence type="ECO:0000256" key="1">
    <source>
        <dbReference type="ARBA" id="ARBA00004141"/>
    </source>
</evidence>
<gene>
    <name evidence="8" type="primary">MPV17L</name>
</gene>
<evidence type="ECO:0000256" key="6">
    <source>
        <dbReference type="RuleBase" id="RU363053"/>
    </source>
</evidence>
<keyword evidence="7" id="KW-1185">Reference proteome</keyword>
<dbReference type="Pfam" id="PF04117">
    <property type="entry name" value="Mpv17_PMP22"/>
    <property type="match status" value="1"/>
</dbReference>
<feature type="transmembrane region" description="Helical" evidence="6">
    <location>
        <begin position="218"/>
        <end position="239"/>
    </location>
</feature>
<feature type="transmembrane region" description="Helical" evidence="6">
    <location>
        <begin position="97"/>
        <end position="115"/>
    </location>
</feature>
<evidence type="ECO:0000256" key="4">
    <source>
        <dbReference type="ARBA" id="ARBA00022989"/>
    </source>
</evidence>
<dbReference type="PANTHER" id="PTHR11266:SF39">
    <property type="entry name" value="MPV17-LIKE PROTEIN"/>
    <property type="match status" value="1"/>
</dbReference>
<evidence type="ECO:0000256" key="5">
    <source>
        <dbReference type="ARBA" id="ARBA00023136"/>
    </source>
</evidence>
<evidence type="ECO:0000313" key="8">
    <source>
        <dbReference type="RefSeq" id="XP_067162326.1"/>
    </source>
</evidence>
<dbReference type="PANTHER" id="PTHR11266">
    <property type="entry name" value="PEROXISOMAL MEMBRANE PROTEIN 2, PXMP2 MPV17"/>
    <property type="match status" value="1"/>
</dbReference>
<feature type="transmembrane region" description="Helical" evidence="6">
    <location>
        <begin position="136"/>
        <end position="155"/>
    </location>
</feature>
<keyword evidence="5 6" id="KW-0472">Membrane</keyword>
<evidence type="ECO:0000256" key="2">
    <source>
        <dbReference type="ARBA" id="ARBA00006824"/>
    </source>
</evidence>
<proteinExistence type="inferred from homology"/>
<comment type="similarity">
    <text evidence="2 6">Belongs to the peroxisomal membrane protein PXMP2/4 family.</text>
</comment>
<feature type="transmembrane region" description="Helical" evidence="6">
    <location>
        <begin position="12"/>
        <end position="32"/>
    </location>
</feature>
<sequence length="256" mass="28485">MAAAALRGGVRRFPWLCNVLLYAGLFAAGDAAQQLWRRRRRPGGGGGPPPDWAQTRRVALVALAFHGNFSYVWLRALERALPGRRPAAVLAKVLCDQLLGAPVAVLAFYTGMSILQKKEDIFSDCRKKFWNTYKTGLMYWPFVQLSNFILVPVYLRTAYTGLCGFLWATFICFSQQSGDGTAKSAFVWFQREEEPAGRDRERDHASTAQSTPDVPMGVVLWALLLGLPSVNWAVLKLAFPVGLEIHRGTNCNLSVY</sequence>
<evidence type="ECO:0000313" key="7">
    <source>
        <dbReference type="Proteomes" id="UP001652627"/>
    </source>
</evidence>